<dbReference type="Pfam" id="PF13279">
    <property type="entry name" value="4HBT_2"/>
    <property type="match status" value="1"/>
</dbReference>
<dbReference type="AlphaFoldDB" id="A0A1Y5HW93"/>
<organism evidence="1 2">
    <name type="scientific">Oleispira antarctica</name>
    <dbReference type="NCBI Taxonomy" id="188908"/>
    <lineage>
        <taxon>Bacteria</taxon>
        <taxon>Pseudomonadati</taxon>
        <taxon>Pseudomonadota</taxon>
        <taxon>Gammaproteobacteria</taxon>
        <taxon>Oceanospirillales</taxon>
        <taxon>Oceanospirillaceae</taxon>
        <taxon>Oleispira</taxon>
    </lineage>
</organism>
<evidence type="ECO:0000313" key="1">
    <source>
        <dbReference type="EMBL" id="OUS39372.1"/>
    </source>
</evidence>
<dbReference type="SUPFAM" id="SSF54637">
    <property type="entry name" value="Thioesterase/thiol ester dehydrase-isomerase"/>
    <property type="match status" value="1"/>
</dbReference>
<dbReference type="PANTHER" id="PTHR12475">
    <property type="match status" value="1"/>
</dbReference>
<accession>A0A1Y5HW93</accession>
<proteinExistence type="predicted"/>
<dbReference type="CDD" id="cd00586">
    <property type="entry name" value="4HBT"/>
    <property type="match status" value="1"/>
</dbReference>
<sequence>MNLIFRMLRLLLWRNKLAKIDPLDISHSHISVWPLDCDFNLHLTNSRYPALLDLARTQYLVQINALSLFVGGGWKSVLSSQSISFIKEIKPFAKVDITTQVLYWDRKYCYIEHKFLVADKLHAKALARVAFIKGRRVRAFDKLLTVLDENSSVQSPIETEQITAWLSLLESKKSY</sequence>
<protein>
    <recommendedName>
        <fullName evidence="3">Thioesterase</fullName>
    </recommendedName>
</protein>
<dbReference type="PANTHER" id="PTHR12475:SF4">
    <property type="entry name" value="PROTEIN THEM6"/>
    <property type="match status" value="1"/>
</dbReference>
<dbReference type="Proteomes" id="UP000227088">
    <property type="component" value="Unassembled WGS sequence"/>
</dbReference>
<name>A0A1Y5HW93_OLEAN</name>
<evidence type="ECO:0000313" key="2">
    <source>
        <dbReference type="Proteomes" id="UP000227088"/>
    </source>
</evidence>
<dbReference type="InterPro" id="IPR051490">
    <property type="entry name" value="THEM6_lcsJ_thioesterase"/>
</dbReference>
<reference evidence="2" key="1">
    <citation type="journal article" date="2017" name="Proc. Natl. Acad. Sci. U.S.A.">
        <title>Simulation of Deepwater Horizon oil plume reveals substrate specialization within a complex community of hydrocarbon degraders.</title>
        <authorList>
            <person name="Hu P."/>
            <person name="Dubinsky E.A."/>
            <person name="Probst A.J."/>
            <person name="Wang J."/>
            <person name="Sieber C.M.K."/>
            <person name="Tom L.M."/>
            <person name="Gardinali P."/>
            <person name="Banfield J.F."/>
            <person name="Atlas R.M."/>
            <person name="Andersen G.L."/>
        </authorList>
    </citation>
    <scope>NUCLEOTIDE SEQUENCE [LARGE SCALE GENOMIC DNA]</scope>
</reference>
<dbReference type="InterPro" id="IPR029069">
    <property type="entry name" value="HotDog_dom_sf"/>
</dbReference>
<dbReference type="EMBL" id="MABE01000565">
    <property type="protein sequence ID" value="OUS39372.1"/>
    <property type="molecule type" value="Genomic_DNA"/>
</dbReference>
<gene>
    <name evidence="1" type="ORF">A9R00_09770</name>
</gene>
<comment type="caution">
    <text evidence="1">The sequence shown here is derived from an EMBL/GenBank/DDBJ whole genome shotgun (WGS) entry which is preliminary data.</text>
</comment>
<dbReference type="Gene3D" id="3.10.129.10">
    <property type="entry name" value="Hotdog Thioesterase"/>
    <property type="match status" value="1"/>
</dbReference>
<evidence type="ECO:0008006" key="3">
    <source>
        <dbReference type="Google" id="ProtNLM"/>
    </source>
</evidence>